<dbReference type="UniPathway" id="UPA00574">
    <property type="reaction ID" value="UER00637"/>
</dbReference>
<evidence type="ECO:0000256" key="7">
    <source>
        <dbReference type="ARBA" id="ARBA00047436"/>
    </source>
</evidence>
<evidence type="ECO:0000256" key="5">
    <source>
        <dbReference type="ARBA" id="ARBA00022741"/>
    </source>
</evidence>
<evidence type="ECO:0000256" key="8">
    <source>
        <dbReference type="ARBA" id="ARBA00048909"/>
    </source>
</evidence>
<keyword evidence="6" id="KW-0418">Kinase</keyword>
<feature type="compositionally biased region" description="Basic residues" evidence="9">
    <location>
        <begin position="227"/>
        <end position="239"/>
    </location>
</feature>
<dbReference type="GO" id="GO:0044206">
    <property type="term" value="P:UMP salvage"/>
    <property type="evidence" value="ECO:0007669"/>
    <property type="project" value="UniProtKB-UniPathway"/>
</dbReference>
<name>A0A267EYE6_9PLAT</name>
<dbReference type="UniPathway" id="UPA00579">
    <property type="reaction ID" value="UER00640"/>
</dbReference>
<sequence length="279" mass="31137">MSANNKRTILIGVAGGSSSGKTSVCERIMQQLSGPGQLSSRVDMLSMSSFYRRLTDEERKAAQAGLFNFDHPDAFDFDLMVSTLQDARMGKPVRVAEYDPSLSLAAAQQRHRELALVDVLLVKGILLFYQPRLRDLFDVKLFVDCDSDTRLARRVRTDLARGRSLVSTLNYHTEFVKPAFEGFCLPTKKYADLVLPRGPENLVAVELMVPRIRDFAAEATQASPSKVARRGRSNGKTARHLSESAAAQPQVSDRTDWPVWDTHPLIFIVADEVRAQILE</sequence>
<comment type="caution">
    <text evidence="11">The sequence shown here is derived from an EMBL/GenBank/DDBJ whole genome shotgun (WGS) entry which is preliminary data.</text>
</comment>
<comment type="catalytic activity">
    <reaction evidence="7">
        <text>cytidine + ATP = CMP + ADP + H(+)</text>
        <dbReference type="Rhea" id="RHEA:24674"/>
        <dbReference type="ChEBI" id="CHEBI:15378"/>
        <dbReference type="ChEBI" id="CHEBI:17562"/>
        <dbReference type="ChEBI" id="CHEBI:30616"/>
        <dbReference type="ChEBI" id="CHEBI:60377"/>
        <dbReference type="ChEBI" id="CHEBI:456216"/>
        <dbReference type="EC" id="2.7.1.48"/>
    </reaction>
</comment>
<dbReference type="STRING" id="282301.A0A267EYE6"/>
<comment type="pathway">
    <text evidence="1">Pyrimidine metabolism; UMP biosynthesis via salvage pathway; UMP from uridine: step 1/1.</text>
</comment>
<organism evidence="11 12">
    <name type="scientific">Macrostomum lignano</name>
    <dbReference type="NCBI Taxonomy" id="282301"/>
    <lineage>
        <taxon>Eukaryota</taxon>
        <taxon>Metazoa</taxon>
        <taxon>Spiralia</taxon>
        <taxon>Lophotrochozoa</taxon>
        <taxon>Platyhelminthes</taxon>
        <taxon>Rhabditophora</taxon>
        <taxon>Macrostomorpha</taxon>
        <taxon>Macrostomida</taxon>
        <taxon>Macrostomidae</taxon>
        <taxon>Macrostomum</taxon>
    </lineage>
</organism>
<dbReference type="EMBL" id="NIVC01001550">
    <property type="protein sequence ID" value="PAA66550.1"/>
    <property type="molecule type" value="Genomic_DNA"/>
</dbReference>
<dbReference type="InterPro" id="IPR000764">
    <property type="entry name" value="Uridine_kinase-like"/>
</dbReference>
<gene>
    <name evidence="11" type="ORF">BOX15_Mlig009424g1</name>
</gene>
<keyword evidence="12" id="KW-1185">Reference proteome</keyword>
<evidence type="ECO:0000313" key="11">
    <source>
        <dbReference type="EMBL" id="PAA66550.1"/>
    </source>
</evidence>
<evidence type="ECO:0000256" key="2">
    <source>
        <dbReference type="ARBA" id="ARBA00005408"/>
    </source>
</evidence>
<feature type="domain" description="Phosphoribulokinase/uridine kinase" evidence="10">
    <location>
        <begin position="10"/>
        <end position="204"/>
    </location>
</feature>
<dbReference type="EC" id="2.7.1.48" evidence="3"/>
<dbReference type="CDD" id="cd02023">
    <property type="entry name" value="UMPK"/>
    <property type="match status" value="1"/>
</dbReference>
<dbReference type="PANTHER" id="PTHR10285">
    <property type="entry name" value="URIDINE KINASE"/>
    <property type="match status" value="1"/>
</dbReference>
<feature type="region of interest" description="Disordered" evidence="9">
    <location>
        <begin position="223"/>
        <end position="253"/>
    </location>
</feature>
<keyword evidence="5" id="KW-0547">Nucleotide-binding</keyword>
<evidence type="ECO:0000256" key="1">
    <source>
        <dbReference type="ARBA" id="ARBA00004690"/>
    </source>
</evidence>
<dbReference type="AlphaFoldDB" id="A0A267EYE6"/>
<dbReference type="OrthoDB" id="10257085at2759"/>
<keyword evidence="4" id="KW-0808">Transferase</keyword>
<dbReference type="SUPFAM" id="SSF52540">
    <property type="entry name" value="P-loop containing nucleoside triphosphate hydrolases"/>
    <property type="match status" value="1"/>
</dbReference>
<dbReference type="InterPro" id="IPR006083">
    <property type="entry name" value="PRK/URK"/>
</dbReference>
<comment type="catalytic activity">
    <reaction evidence="8">
        <text>uridine + ATP = UMP + ADP + H(+)</text>
        <dbReference type="Rhea" id="RHEA:16825"/>
        <dbReference type="ChEBI" id="CHEBI:15378"/>
        <dbReference type="ChEBI" id="CHEBI:16704"/>
        <dbReference type="ChEBI" id="CHEBI:30616"/>
        <dbReference type="ChEBI" id="CHEBI:57865"/>
        <dbReference type="ChEBI" id="CHEBI:456216"/>
        <dbReference type="EC" id="2.7.1.48"/>
    </reaction>
</comment>
<dbReference type="GO" id="GO:0044211">
    <property type="term" value="P:CTP salvage"/>
    <property type="evidence" value="ECO:0007669"/>
    <property type="project" value="UniProtKB-UniPathway"/>
</dbReference>
<dbReference type="InterPro" id="IPR027417">
    <property type="entry name" value="P-loop_NTPase"/>
</dbReference>
<evidence type="ECO:0000256" key="6">
    <source>
        <dbReference type="ARBA" id="ARBA00022777"/>
    </source>
</evidence>
<accession>A0A267EYE6</accession>
<evidence type="ECO:0000256" key="9">
    <source>
        <dbReference type="SAM" id="MobiDB-lite"/>
    </source>
</evidence>
<dbReference type="GO" id="GO:0004849">
    <property type="term" value="F:uridine kinase activity"/>
    <property type="evidence" value="ECO:0007669"/>
    <property type="project" value="UniProtKB-EC"/>
</dbReference>
<evidence type="ECO:0000313" key="12">
    <source>
        <dbReference type="Proteomes" id="UP000215902"/>
    </source>
</evidence>
<dbReference type="PRINTS" id="PR00988">
    <property type="entry name" value="URIDINKINASE"/>
</dbReference>
<dbReference type="Gene3D" id="3.40.50.300">
    <property type="entry name" value="P-loop containing nucleotide triphosphate hydrolases"/>
    <property type="match status" value="1"/>
</dbReference>
<dbReference type="Pfam" id="PF00485">
    <property type="entry name" value="PRK"/>
    <property type="match status" value="1"/>
</dbReference>
<comment type="similarity">
    <text evidence="2">Belongs to the uridine kinase family.</text>
</comment>
<protein>
    <recommendedName>
        <fullName evidence="3">uridine/cytidine kinase</fullName>
        <ecNumber evidence="3">2.7.1.48</ecNumber>
    </recommendedName>
</protein>
<proteinExistence type="inferred from homology"/>
<reference evidence="11 12" key="1">
    <citation type="submission" date="2017-06" db="EMBL/GenBank/DDBJ databases">
        <title>A platform for efficient transgenesis in Macrostomum lignano, a flatworm model organism for stem cell research.</title>
        <authorList>
            <person name="Berezikov E."/>
        </authorList>
    </citation>
    <scope>NUCLEOTIDE SEQUENCE [LARGE SCALE GENOMIC DNA]</scope>
    <source>
        <strain evidence="11">DV1</strain>
        <tissue evidence="11">Whole organism</tissue>
    </source>
</reference>
<evidence type="ECO:0000256" key="3">
    <source>
        <dbReference type="ARBA" id="ARBA00012137"/>
    </source>
</evidence>
<evidence type="ECO:0000256" key="4">
    <source>
        <dbReference type="ARBA" id="ARBA00022679"/>
    </source>
</evidence>
<dbReference type="Proteomes" id="UP000215902">
    <property type="component" value="Unassembled WGS sequence"/>
</dbReference>
<dbReference type="GO" id="GO:0005524">
    <property type="term" value="F:ATP binding"/>
    <property type="evidence" value="ECO:0007669"/>
    <property type="project" value="InterPro"/>
</dbReference>
<evidence type="ECO:0000259" key="10">
    <source>
        <dbReference type="Pfam" id="PF00485"/>
    </source>
</evidence>